<gene>
    <name evidence="1" type="ORF">CYNAS_LOCUS22687</name>
</gene>
<evidence type="ECO:0000313" key="2">
    <source>
        <dbReference type="Proteomes" id="UP001176961"/>
    </source>
</evidence>
<organism evidence="1 2">
    <name type="scientific">Cylicocyclus nassatus</name>
    <name type="common">Nematode worm</name>
    <dbReference type="NCBI Taxonomy" id="53992"/>
    <lineage>
        <taxon>Eukaryota</taxon>
        <taxon>Metazoa</taxon>
        <taxon>Ecdysozoa</taxon>
        <taxon>Nematoda</taxon>
        <taxon>Chromadorea</taxon>
        <taxon>Rhabditida</taxon>
        <taxon>Rhabditina</taxon>
        <taxon>Rhabditomorpha</taxon>
        <taxon>Strongyloidea</taxon>
        <taxon>Strongylidae</taxon>
        <taxon>Cylicocyclus</taxon>
    </lineage>
</organism>
<keyword evidence="2" id="KW-1185">Reference proteome</keyword>
<dbReference type="EMBL" id="CATQJL010000361">
    <property type="protein sequence ID" value="CAJ0610704.1"/>
    <property type="molecule type" value="Genomic_DNA"/>
</dbReference>
<evidence type="ECO:0000313" key="1">
    <source>
        <dbReference type="EMBL" id="CAJ0610704.1"/>
    </source>
</evidence>
<reference evidence="1" key="1">
    <citation type="submission" date="2023-07" db="EMBL/GenBank/DDBJ databases">
        <authorList>
            <consortium name="CYATHOMIX"/>
        </authorList>
    </citation>
    <scope>NUCLEOTIDE SEQUENCE</scope>
    <source>
        <strain evidence="1">N/A</strain>
    </source>
</reference>
<comment type="caution">
    <text evidence="1">The sequence shown here is derived from an EMBL/GenBank/DDBJ whole genome shotgun (WGS) entry which is preliminary data.</text>
</comment>
<accession>A0AA36HH41</accession>
<dbReference type="AlphaFoldDB" id="A0AA36HH41"/>
<protein>
    <submittedName>
        <fullName evidence="1">Uncharacterized protein</fullName>
    </submittedName>
</protein>
<dbReference type="Proteomes" id="UP001176961">
    <property type="component" value="Unassembled WGS sequence"/>
</dbReference>
<proteinExistence type="predicted"/>
<name>A0AA36HH41_CYLNA</name>
<sequence length="720" mass="76760">MLNEIEDEVTRPESGYQPLKKDINALNERVTEVELDLDQYKKDQNSNISTGTLQSVEAHHNSVDASIAAFGTAGIGKLTASAADITNASIANISGTVGIDKAVIGELELVHPNFERLNVTTLHADAVDTTLLDIDELKANKISSDIVMQDVSAGTVNAESVIAEDVETSSIESGSIHNDGLLSTGDITVANDIEVGDRVKARDIQAGQAELNAIDVLTIKNSKNTRNEKSFINLHPVLQTIDDYYVVKVPNTKGLIQMEASDGCWNMTIIKNGRNSIVAYSEASLDKIPVIRYTEGGDIYFSVKCDGQINYVFDRTVVLGNNTVENGLTVMGQLEYVIGPEEVDQLVRNLNLKGQLRFVNPDGTTEIGEKGFYVASDENGEPHWVEPSDHLDGTLSDAVDRLVTERTIAAWDGSSLLGKEFSNNITKLGKVTEGEWAAGKVTTSDLNATEAVITTLSGNEASITTVNAHDVDVENGVGHENTSILFDRGVNADTIEYAAANNKFSNIEVSGTLNATANKAKADKDGNQIDTTYIKASTKGEANGVASLDANGKLPLAQLPTEAIVFKGMWNASTNSPALADGTGTSGDYYIVSVGGTRNLGSGNITFVAGDGIIYDGSKWNRKADTNLVQSVNGNTGVVLVKYLHDFTATSFTEGVAPVANFWNAFPVGLCESGSTINGHNATAIIMKKSSTSGSLMILDNTDNSVYLAQMGKPVTSTLR</sequence>